<evidence type="ECO:0000313" key="2">
    <source>
        <dbReference type="EMBL" id="MPC56545.1"/>
    </source>
</evidence>
<proteinExistence type="predicted"/>
<sequence length="88" mass="9820">MSDKELTQPFPPTNRANAHSFPLSSAPPTPMAAPASCALRYFLTPALFVLIRSCQICVQCLDLMRKCLSYCITLNSLTVRLHNFDEMV</sequence>
<dbReference type="Proteomes" id="UP000324222">
    <property type="component" value="Unassembled WGS sequence"/>
</dbReference>
<evidence type="ECO:0000313" key="3">
    <source>
        <dbReference type="Proteomes" id="UP000324222"/>
    </source>
</evidence>
<gene>
    <name evidence="2" type="ORF">E2C01_050507</name>
</gene>
<accession>A0A5B7GGK6</accession>
<dbReference type="EMBL" id="VSRR010014025">
    <property type="protein sequence ID" value="MPC56545.1"/>
    <property type="molecule type" value="Genomic_DNA"/>
</dbReference>
<keyword evidence="3" id="KW-1185">Reference proteome</keyword>
<comment type="caution">
    <text evidence="2">The sequence shown here is derived from an EMBL/GenBank/DDBJ whole genome shotgun (WGS) entry which is preliminary data.</text>
</comment>
<evidence type="ECO:0000256" key="1">
    <source>
        <dbReference type="SAM" id="MobiDB-lite"/>
    </source>
</evidence>
<protein>
    <submittedName>
        <fullName evidence="2">Uncharacterized protein</fullName>
    </submittedName>
</protein>
<reference evidence="2 3" key="1">
    <citation type="submission" date="2019-05" db="EMBL/GenBank/DDBJ databases">
        <title>Another draft genome of Portunus trituberculatus and its Hox gene families provides insights of decapod evolution.</title>
        <authorList>
            <person name="Jeong J.-H."/>
            <person name="Song I."/>
            <person name="Kim S."/>
            <person name="Choi T."/>
            <person name="Kim D."/>
            <person name="Ryu S."/>
            <person name="Kim W."/>
        </authorList>
    </citation>
    <scope>NUCLEOTIDE SEQUENCE [LARGE SCALE GENOMIC DNA]</scope>
    <source>
        <tissue evidence="2">Muscle</tissue>
    </source>
</reference>
<name>A0A5B7GGK6_PORTR</name>
<dbReference type="AlphaFoldDB" id="A0A5B7GGK6"/>
<feature type="region of interest" description="Disordered" evidence="1">
    <location>
        <begin position="1"/>
        <end position="25"/>
    </location>
</feature>
<organism evidence="2 3">
    <name type="scientific">Portunus trituberculatus</name>
    <name type="common">Swimming crab</name>
    <name type="synonym">Neptunus trituberculatus</name>
    <dbReference type="NCBI Taxonomy" id="210409"/>
    <lineage>
        <taxon>Eukaryota</taxon>
        <taxon>Metazoa</taxon>
        <taxon>Ecdysozoa</taxon>
        <taxon>Arthropoda</taxon>
        <taxon>Crustacea</taxon>
        <taxon>Multicrustacea</taxon>
        <taxon>Malacostraca</taxon>
        <taxon>Eumalacostraca</taxon>
        <taxon>Eucarida</taxon>
        <taxon>Decapoda</taxon>
        <taxon>Pleocyemata</taxon>
        <taxon>Brachyura</taxon>
        <taxon>Eubrachyura</taxon>
        <taxon>Portunoidea</taxon>
        <taxon>Portunidae</taxon>
        <taxon>Portuninae</taxon>
        <taxon>Portunus</taxon>
    </lineage>
</organism>